<evidence type="ECO:0000313" key="2">
    <source>
        <dbReference type="EMBL" id="KAG7309396.1"/>
    </source>
</evidence>
<gene>
    <name evidence="1" type="ORF">JYU34_005332</name>
    <name evidence="2" type="ORF">JYU34_005360</name>
</gene>
<sequence>MCNQAHLELDQANDELQGELAPAQVIGELHGGRRSTSCPGNEELHRGEAARAQLVQQLWATR</sequence>
<protein>
    <submittedName>
        <fullName evidence="2">Uncharacterized protein</fullName>
    </submittedName>
</protein>
<evidence type="ECO:0000313" key="1">
    <source>
        <dbReference type="EMBL" id="KAG7309375.1"/>
    </source>
</evidence>
<accession>A0ABQ7QWK3</accession>
<reference evidence="2 3" key="1">
    <citation type="submission" date="2021-06" db="EMBL/GenBank/DDBJ databases">
        <title>A haploid diamondback moth (Plutella xylostella L.) genome assembly resolves 31 chromosomes and identifies a diamide resistance mutation.</title>
        <authorList>
            <person name="Ward C.M."/>
            <person name="Perry K.D."/>
            <person name="Baker G."/>
            <person name="Powis K."/>
            <person name="Heckel D.G."/>
            <person name="Baxter S.W."/>
        </authorList>
    </citation>
    <scope>NUCLEOTIDE SEQUENCE [LARGE SCALE GENOMIC DNA]</scope>
    <source>
        <strain evidence="2 3">LV</strain>
        <tissue evidence="2">Single pupa</tissue>
    </source>
</reference>
<dbReference type="Proteomes" id="UP000823941">
    <property type="component" value="Chromosome 7"/>
</dbReference>
<dbReference type="EMBL" id="JAHIBW010000007">
    <property type="protein sequence ID" value="KAG7309375.1"/>
    <property type="molecule type" value="Genomic_DNA"/>
</dbReference>
<name>A0ABQ7QWK3_PLUXY</name>
<dbReference type="EMBL" id="JAHIBW010000007">
    <property type="protein sequence ID" value="KAG7309396.1"/>
    <property type="molecule type" value="Genomic_DNA"/>
</dbReference>
<keyword evidence="3" id="KW-1185">Reference proteome</keyword>
<comment type="caution">
    <text evidence="2">The sequence shown here is derived from an EMBL/GenBank/DDBJ whole genome shotgun (WGS) entry which is preliminary data.</text>
</comment>
<proteinExistence type="predicted"/>
<organism evidence="2 3">
    <name type="scientific">Plutella xylostella</name>
    <name type="common">Diamondback moth</name>
    <name type="synonym">Plutella maculipennis</name>
    <dbReference type="NCBI Taxonomy" id="51655"/>
    <lineage>
        <taxon>Eukaryota</taxon>
        <taxon>Metazoa</taxon>
        <taxon>Ecdysozoa</taxon>
        <taxon>Arthropoda</taxon>
        <taxon>Hexapoda</taxon>
        <taxon>Insecta</taxon>
        <taxon>Pterygota</taxon>
        <taxon>Neoptera</taxon>
        <taxon>Endopterygota</taxon>
        <taxon>Lepidoptera</taxon>
        <taxon>Glossata</taxon>
        <taxon>Ditrysia</taxon>
        <taxon>Yponomeutoidea</taxon>
        <taxon>Plutellidae</taxon>
        <taxon>Plutella</taxon>
    </lineage>
</organism>
<evidence type="ECO:0000313" key="3">
    <source>
        <dbReference type="Proteomes" id="UP000823941"/>
    </source>
</evidence>